<feature type="domain" description="Roadblock/LAMTOR2" evidence="1">
    <location>
        <begin position="16"/>
        <end position="109"/>
    </location>
</feature>
<evidence type="ECO:0000313" key="3">
    <source>
        <dbReference type="Proteomes" id="UP000569951"/>
    </source>
</evidence>
<dbReference type="InterPro" id="IPR004942">
    <property type="entry name" value="Roadblock/LAMTOR2_dom"/>
</dbReference>
<dbReference type="SUPFAM" id="SSF103196">
    <property type="entry name" value="Roadblock/LC7 domain"/>
    <property type="match status" value="1"/>
</dbReference>
<dbReference type="GO" id="GO:0032008">
    <property type="term" value="P:positive regulation of TOR signaling"/>
    <property type="evidence" value="ECO:0007669"/>
    <property type="project" value="InterPro"/>
</dbReference>
<dbReference type="EMBL" id="JACHHG010000007">
    <property type="protein sequence ID" value="MBB6098744.1"/>
    <property type="molecule type" value="Genomic_DNA"/>
</dbReference>
<dbReference type="GO" id="GO:0005085">
    <property type="term" value="F:guanyl-nucleotide exchange factor activity"/>
    <property type="evidence" value="ECO:0007669"/>
    <property type="project" value="InterPro"/>
</dbReference>
<protein>
    <submittedName>
        <fullName evidence="2">Putative regulator of Ras-like GTPase activity (Roadblock/LC7/MglB family)</fullName>
    </submittedName>
</protein>
<dbReference type="InterPro" id="IPR037587">
    <property type="entry name" value="LAMTOR2-like"/>
</dbReference>
<dbReference type="PANTHER" id="PTHR13323">
    <property type="entry name" value="LATE ENDOSOMAL/LYSOSOMAL MP1 INTERACTING PROTEIN"/>
    <property type="match status" value="1"/>
</dbReference>
<proteinExistence type="predicted"/>
<organism evidence="2 3">
    <name type="scientific">Deinobacterium chartae</name>
    <dbReference type="NCBI Taxonomy" id="521158"/>
    <lineage>
        <taxon>Bacteria</taxon>
        <taxon>Thermotogati</taxon>
        <taxon>Deinococcota</taxon>
        <taxon>Deinococci</taxon>
        <taxon>Deinococcales</taxon>
        <taxon>Deinococcaceae</taxon>
        <taxon>Deinobacterium</taxon>
    </lineage>
</organism>
<dbReference type="Pfam" id="PF03259">
    <property type="entry name" value="Robl_LC7"/>
    <property type="match status" value="1"/>
</dbReference>
<sequence>MIEPSLALYGEAFERVGHLLDELLQTTHARYTLLVDRKGFVLAHKEALWAPRPPSLDSIATLIAGNAAATSALAKLLGESQFNELVHQGENVGLYVEGVSTYALMVVIFDGSAPLGRIKLFVKKTIGEVAHILEQEANAPKPDLKLDGDFSSSASALLDDLFG</sequence>
<reference evidence="2 3" key="1">
    <citation type="submission" date="2020-08" db="EMBL/GenBank/DDBJ databases">
        <title>Genomic Encyclopedia of Type Strains, Phase IV (KMG-IV): sequencing the most valuable type-strain genomes for metagenomic binning, comparative biology and taxonomic classification.</title>
        <authorList>
            <person name="Goeker M."/>
        </authorList>
    </citation>
    <scope>NUCLEOTIDE SEQUENCE [LARGE SCALE GENOMIC DNA]</scope>
    <source>
        <strain evidence="2 3">DSM 21458</strain>
    </source>
</reference>
<evidence type="ECO:0000313" key="2">
    <source>
        <dbReference type="EMBL" id="MBB6098744.1"/>
    </source>
</evidence>
<dbReference type="Gene3D" id="3.30.450.30">
    <property type="entry name" value="Dynein light chain 2a, cytoplasmic"/>
    <property type="match status" value="1"/>
</dbReference>
<dbReference type="RefSeq" id="WP_183987456.1">
    <property type="nucleotide sequence ID" value="NZ_JACHHG010000007.1"/>
</dbReference>
<keyword evidence="3" id="KW-1185">Reference proteome</keyword>
<accession>A0A841I179</accession>
<dbReference type="AlphaFoldDB" id="A0A841I179"/>
<gene>
    <name evidence="2" type="ORF">HNR42_002179</name>
</gene>
<dbReference type="Proteomes" id="UP000569951">
    <property type="component" value="Unassembled WGS sequence"/>
</dbReference>
<dbReference type="SMART" id="SM00960">
    <property type="entry name" value="Robl_LC7"/>
    <property type="match status" value="1"/>
</dbReference>
<dbReference type="GO" id="GO:0060090">
    <property type="term" value="F:molecular adaptor activity"/>
    <property type="evidence" value="ECO:0007669"/>
    <property type="project" value="InterPro"/>
</dbReference>
<name>A0A841I179_9DEIO</name>
<comment type="caution">
    <text evidence="2">The sequence shown here is derived from an EMBL/GenBank/DDBJ whole genome shotgun (WGS) entry which is preliminary data.</text>
</comment>
<evidence type="ECO:0000259" key="1">
    <source>
        <dbReference type="SMART" id="SM00960"/>
    </source>
</evidence>